<dbReference type="STRING" id="413999.CBO3101"/>
<dbReference type="AlphaFoldDB" id="A0A1L3NJ05"/>
<sequence length="364" mass="41009">MKICYLADANSTHTKKWCRFFENKGYDIHVISLNDGDIDGVTVHSFNKDLDKIRKGSSFNKISYIRYFSDIKKIIEKIKPDVVHAHYATSYGLLGALSGFHPYIISVWGSDVYDFPKGSYVKRKMVEYNLSKADIIMSTSKVMAKETNQYTTKNIEITPFGVNIDIFKPCDDKYEKKENLVIGTIKTLEPKYGIEYLVRAFAKVKQTHSNIKLEIAGVGDQKEFLLNLCNELNIKDHVKFLGFINQQKVIEAFNRFDVAVFPSTLDSESFGVAAVEAQACGTPVIVSNVGGLPEATSPNNSSLLVNKKSVDELAEAIERLIEDENLRINMGKAGRRFVEDNFNIEDNFNNVDTMYKSIIDGGDN</sequence>
<keyword evidence="3" id="KW-0808">Transferase</keyword>
<dbReference type="Pfam" id="PF00534">
    <property type="entry name" value="Glycos_transf_1"/>
    <property type="match status" value="1"/>
</dbReference>
<feature type="domain" description="Glycosyl transferase family 1" evidence="1">
    <location>
        <begin position="176"/>
        <end position="336"/>
    </location>
</feature>
<dbReference type="GO" id="GO:0016757">
    <property type="term" value="F:glycosyltransferase activity"/>
    <property type="evidence" value="ECO:0007669"/>
    <property type="project" value="InterPro"/>
</dbReference>
<reference evidence="3 4" key="1">
    <citation type="submission" date="2015-11" db="EMBL/GenBank/DDBJ databases">
        <authorList>
            <person name="Hill K.K."/>
            <person name="Shirey T.B."/>
            <person name="Raphael B."/>
            <person name="Daligault H.E."/>
            <person name="Davenport K.W."/>
            <person name="Bruce D.C."/>
            <person name="Foley B.T."/>
            <person name="Johnson S.L."/>
        </authorList>
    </citation>
    <scope>NUCLEOTIDE SEQUENCE [LARGE SCALE GENOMIC DNA]</scope>
    <source>
        <strain evidence="3 4">CDC_1632</strain>
    </source>
</reference>
<evidence type="ECO:0000313" key="4">
    <source>
        <dbReference type="Proteomes" id="UP000182204"/>
    </source>
</evidence>
<dbReference type="InterPro" id="IPR028098">
    <property type="entry name" value="Glyco_trans_4-like_N"/>
</dbReference>
<protein>
    <submittedName>
        <fullName evidence="3">Glycosyl transferases group 1 family protein</fullName>
    </submittedName>
</protein>
<dbReference type="PANTHER" id="PTHR12526:SF638">
    <property type="entry name" value="SPORE COAT PROTEIN SA"/>
    <property type="match status" value="1"/>
</dbReference>
<dbReference type="eggNOG" id="COG0438">
    <property type="taxonomic scope" value="Bacteria"/>
</dbReference>
<dbReference type="InterPro" id="IPR001296">
    <property type="entry name" value="Glyco_trans_1"/>
</dbReference>
<dbReference type="Gene3D" id="3.40.50.2000">
    <property type="entry name" value="Glycogen Phosphorylase B"/>
    <property type="match status" value="2"/>
</dbReference>
<feature type="domain" description="Glycosyltransferase subfamily 4-like N-terminal" evidence="2">
    <location>
        <begin position="2"/>
        <end position="140"/>
    </location>
</feature>
<evidence type="ECO:0000259" key="2">
    <source>
        <dbReference type="Pfam" id="PF13477"/>
    </source>
</evidence>
<dbReference type="Proteomes" id="UP000182204">
    <property type="component" value="Chromosome"/>
</dbReference>
<accession>A0A1L3NJ05</accession>
<organism evidence="3 4">
    <name type="scientific">Clostridium sporogenes</name>
    <dbReference type="NCBI Taxonomy" id="1509"/>
    <lineage>
        <taxon>Bacteria</taxon>
        <taxon>Bacillati</taxon>
        <taxon>Bacillota</taxon>
        <taxon>Clostridia</taxon>
        <taxon>Eubacteriales</taxon>
        <taxon>Clostridiaceae</taxon>
        <taxon>Clostridium</taxon>
    </lineage>
</organism>
<gene>
    <name evidence="3" type="ORF">NPD5_2828</name>
</gene>
<evidence type="ECO:0000313" key="3">
    <source>
        <dbReference type="EMBL" id="APH16116.1"/>
    </source>
</evidence>
<dbReference type="SUPFAM" id="SSF53756">
    <property type="entry name" value="UDP-Glycosyltransferase/glycogen phosphorylase"/>
    <property type="match status" value="1"/>
</dbReference>
<proteinExistence type="predicted"/>
<dbReference type="PANTHER" id="PTHR12526">
    <property type="entry name" value="GLYCOSYLTRANSFERASE"/>
    <property type="match status" value="1"/>
</dbReference>
<name>A0A1L3NJ05_CLOSG</name>
<dbReference type="RefSeq" id="WP_072586251.1">
    <property type="nucleotide sequence ID" value="NZ_CP013243.1"/>
</dbReference>
<dbReference type="EMBL" id="CP013243">
    <property type="protein sequence ID" value="APH16116.1"/>
    <property type="molecule type" value="Genomic_DNA"/>
</dbReference>
<dbReference type="Pfam" id="PF13477">
    <property type="entry name" value="Glyco_trans_4_2"/>
    <property type="match status" value="1"/>
</dbReference>
<evidence type="ECO:0000259" key="1">
    <source>
        <dbReference type="Pfam" id="PF00534"/>
    </source>
</evidence>